<evidence type="ECO:0000313" key="3">
    <source>
        <dbReference type="Proteomes" id="UP000324222"/>
    </source>
</evidence>
<accession>A0A5B7EC87</accession>
<dbReference type="EMBL" id="VSRR010002250">
    <property type="protein sequence ID" value="MPC30414.1"/>
    <property type="molecule type" value="Genomic_DNA"/>
</dbReference>
<sequence>METCHVVHPDRSWLWVLHIHLASHLEGHTEILRGELINIECDLPAVHLVPLDQTRPVANHLLQIILVWYVARHQVNLDDSHVRFEVRQSVGGAGSDAFGDAFVISDRLCGGGEVEGRAGILLRNVVAEDSLREGEGRVDERGLEEERWVRREVSEHTHLHQRTPFPSQVSGDSCGEGGQVDTLQEESVGFGDAEGVIQAGGGRKYRHVHWFLAQHHLKLGQGL</sequence>
<evidence type="ECO:0000256" key="1">
    <source>
        <dbReference type="SAM" id="MobiDB-lite"/>
    </source>
</evidence>
<proteinExistence type="predicted"/>
<protein>
    <submittedName>
        <fullName evidence="2">Uncharacterized protein</fullName>
    </submittedName>
</protein>
<dbReference type="AlphaFoldDB" id="A0A5B7EC87"/>
<feature type="region of interest" description="Disordered" evidence="1">
    <location>
        <begin position="155"/>
        <end position="180"/>
    </location>
</feature>
<evidence type="ECO:0000313" key="2">
    <source>
        <dbReference type="EMBL" id="MPC30414.1"/>
    </source>
</evidence>
<gene>
    <name evidence="2" type="ORF">E2C01_023678</name>
</gene>
<comment type="caution">
    <text evidence="2">The sequence shown here is derived from an EMBL/GenBank/DDBJ whole genome shotgun (WGS) entry which is preliminary data.</text>
</comment>
<keyword evidence="3" id="KW-1185">Reference proteome</keyword>
<organism evidence="2 3">
    <name type="scientific">Portunus trituberculatus</name>
    <name type="common">Swimming crab</name>
    <name type="synonym">Neptunus trituberculatus</name>
    <dbReference type="NCBI Taxonomy" id="210409"/>
    <lineage>
        <taxon>Eukaryota</taxon>
        <taxon>Metazoa</taxon>
        <taxon>Ecdysozoa</taxon>
        <taxon>Arthropoda</taxon>
        <taxon>Crustacea</taxon>
        <taxon>Multicrustacea</taxon>
        <taxon>Malacostraca</taxon>
        <taxon>Eumalacostraca</taxon>
        <taxon>Eucarida</taxon>
        <taxon>Decapoda</taxon>
        <taxon>Pleocyemata</taxon>
        <taxon>Brachyura</taxon>
        <taxon>Eubrachyura</taxon>
        <taxon>Portunoidea</taxon>
        <taxon>Portunidae</taxon>
        <taxon>Portuninae</taxon>
        <taxon>Portunus</taxon>
    </lineage>
</organism>
<reference evidence="2 3" key="1">
    <citation type="submission" date="2019-05" db="EMBL/GenBank/DDBJ databases">
        <title>Another draft genome of Portunus trituberculatus and its Hox gene families provides insights of decapod evolution.</title>
        <authorList>
            <person name="Jeong J.-H."/>
            <person name="Song I."/>
            <person name="Kim S."/>
            <person name="Choi T."/>
            <person name="Kim D."/>
            <person name="Ryu S."/>
            <person name="Kim W."/>
        </authorList>
    </citation>
    <scope>NUCLEOTIDE SEQUENCE [LARGE SCALE GENOMIC DNA]</scope>
    <source>
        <tissue evidence="2">Muscle</tissue>
    </source>
</reference>
<name>A0A5B7EC87_PORTR</name>
<dbReference type="Proteomes" id="UP000324222">
    <property type="component" value="Unassembled WGS sequence"/>
</dbReference>